<dbReference type="PANTHER" id="PTHR47526">
    <property type="entry name" value="ATP-DEPENDENT DNA HELICASE"/>
    <property type="match status" value="1"/>
</dbReference>
<accession>A0A6P4Y7J4</accession>
<keyword evidence="1" id="KW-0862">Zinc</keyword>
<dbReference type="InterPro" id="IPR011604">
    <property type="entry name" value="PDDEXK-like_dom_sf"/>
</dbReference>
<organism evidence="3 4">
    <name type="scientific">Branchiostoma belcheri</name>
    <name type="common">Amphioxus</name>
    <dbReference type="NCBI Taxonomy" id="7741"/>
    <lineage>
        <taxon>Eukaryota</taxon>
        <taxon>Metazoa</taxon>
        <taxon>Chordata</taxon>
        <taxon>Cephalochordata</taxon>
        <taxon>Leptocardii</taxon>
        <taxon>Amphioxiformes</taxon>
        <taxon>Branchiostomatidae</taxon>
        <taxon>Branchiostoma</taxon>
    </lineage>
</organism>
<sequence length="349" mass="38810">MQHWPPTMYGDMAEYLVANGEVQLQKRLMGDYKDGKAFSYFDSGFINEVLYHPINENSNVCFVKSTSGRSQRKNDEAHRVWVALQKSTGKIRTAYCSCFAGLGSTCNHVAGVLFKMDHAWATGVTNKSCTSKPAEWTKPRKNANTDARKIKDMEWRSPNWSKGKDRPPINTTARKLFKPTGERSKPSLEELMSDLYVSSKGACAFKYGMPTATAAFPTEHDMKVEDVVELETCVSVPLPLPDLVTLPSLPTFNTEQVDALAKATKSQSSNPTWKQQRVGRITASMARPVMVMADKFKAGSTVSRSVLDALLGRTSAPSDIPAIKYGNRMEPIVPLKHQEVSMKTQYLQV</sequence>
<dbReference type="GO" id="GO:0008270">
    <property type="term" value="F:zinc ion binding"/>
    <property type="evidence" value="ECO:0007669"/>
    <property type="project" value="UniProtKB-KW"/>
</dbReference>
<dbReference type="Gene3D" id="3.90.320.10">
    <property type="match status" value="1"/>
</dbReference>
<keyword evidence="1" id="KW-0479">Metal-binding</keyword>
<dbReference type="InterPro" id="IPR007527">
    <property type="entry name" value="Znf_SWIM"/>
</dbReference>
<gene>
    <name evidence="4" type="primary">LOC109470485</name>
</gene>
<evidence type="ECO:0000256" key="1">
    <source>
        <dbReference type="PROSITE-ProRule" id="PRU00325"/>
    </source>
</evidence>
<dbReference type="KEGG" id="bbel:109470485"/>
<dbReference type="GO" id="GO:0006281">
    <property type="term" value="P:DNA repair"/>
    <property type="evidence" value="ECO:0007669"/>
    <property type="project" value="UniProtKB-ARBA"/>
</dbReference>
<dbReference type="RefSeq" id="XP_019625005.1">
    <property type="nucleotide sequence ID" value="XM_019769446.1"/>
</dbReference>
<dbReference type="PANTHER" id="PTHR47526:SF3">
    <property type="entry name" value="PHD-TYPE DOMAIN-CONTAINING PROTEIN"/>
    <property type="match status" value="1"/>
</dbReference>
<dbReference type="GeneID" id="109470485"/>
<keyword evidence="1" id="KW-0863">Zinc-finger</keyword>
<name>A0A6P4Y7J4_BRABE</name>
<evidence type="ECO:0000259" key="2">
    <source>
        <dbReference type="PROSITE" id="PS50966"/>
    </source>
</evidence>
<keyword evidence="3" id="KW-1185">Reference proteome</keyword>
<feature type="domain" description="SWIM-type" evidence="2">
    <location>
        <begin position="80"/>
        <end position="117"/>
    </location>
</feature>
<protein>
    <submittedName>
        <fullName evidence="4">Uncharacterized protein LOC109470485</fullName>
    </submittedName>
</protein>
<proteinExistence type="predicted"/>
<evidence type="ECO:0000313" key="3">
    <source>
        <dbReference type="Proteomes" id="UP000515135"/>
    </source>
</evidence>
<dbReference type="Proteomes" id="UP000515135">
    <property type="component" value="Unplaced"/>
</dbReference>
<evidence type="ECO:0000313" key="4">
    <source>
        <dbReference type="RefSeq" id="XP_019625005.1"/>
    </source>
</evidence>
<dbReference type="AlphaFoldDB" id="A0A6P4Y7J4"/>
<dbReference type="SUPFAM" id="SSF52980">
    <property type="entry name" value="Restriction endonuclease-like"/>
    <property type="match status" value="1"/>
</dbReference>
<reference evidence="4" key="1">
    <citation type="submission" date="2025-08" db="UniProtKB">
        <authorList>
            <consortium name="RefSeq"/>
        </authorList>
    </citation>
    <scope>IDENTIFICATION</scope>
    <source>
        <tissue evidence="4">Gonad</tissue>
    </source>
</reference>
<dbReference type="InterPro" id="IPR011335">
    <property type="entry name" value="Restrct_endonuc-II-like"/>
</dbReference>
<dbReference type="PROSITE" id="PS50966">
    <property type="entry name" value="ZF_SWIM"/>
    <property type="match status" value="1"/>
</dbReference>
<dbReference type="OrthoDB" id="10035901at2759"/>